<feature type="domain" description="Carboxylesterase type B" evidence="4">
    <location>
        <begin position="7"/>
        <end position="330"/>
    </location>
</feature>
<dbReference type="Proteomes" id="UP000823891">
    <property type="component" value="Unassembled WGS sequence"/>
</dbReference>
<evidence type="ECO:0000313" key="5">
    <source>
        <dbReference type="EMBL" id="HJC23703.1"/>
    </source>
</evidence>
<dbReference type="PANTHER" id="PTHR11559">
    <property type="entry name" value="CARBOXYLESTERASE"/>
    <property type="match status" value="1"/>
</dbReference>
<sequence>MSFRRITPCGPIEGCSCQWPGVAAYKGIRYATARRWQYPVPVTRWEGTYSAVRYGACSYQPRAFYDEEQMPEKAFYYNEFRRGEHYDYSEDCLFLNIWTPEDAGPDARLPVLFYIHGGGFTGGCGHEKHFDGPVWPTLGVIAVTINYRLGPLGFACLPGLTEEEGTPSSPAVTGNYGLYDQLCALQWVHDNIAAFGGDPNRITLMGQSAGAMSVQQLCLSPLTEGLVSGAVMSSGGGVSPAFGIVPADKRFGFWEKVMKKAGCADTDAFRALEPAALFAAWKTVQEKTGGLTCSPVIDGRLIPAEAVHAASAGRQLSIPYLMGSTSQDIVPPIVHKMAKGWCRLQADQGRCPSYAWFFDRRLPGDDNGAWHSSDLWYWFGTLDHCWRPMTDADRSLSRQMARYLTRFAATGDPNDEGLPVWEPICKGQNRVLRLGEGETRMGGVNMAKLTKTMMTNRAVGE</sequence>
<evidence type="ECO:0000313" key="6">
    <source>
        <dbReference type="Proteomes" id="UP000823891"/>
    </source>
</evidence>
<evidence type="ECO:0000256" key="1">
    <source>
        <dbReference type="ARBA" id="ARBA00005964"/>
    </source>
</evidence>
<dbReference type="InterPro" id="IPR019826">
    <property type="entry name" value="Carboxylesterase_B_AS"/>
</dbReference>
<dbReference type="PROSITE" id="PS00122">
    <property type="entry name" value="CARBOXYLESTERASE_B_1"/>
    <property type="match status" value="1"/>
</dbReference>
<dbReference type="InterPro" id="IPR050309">
    <property type="entry name" value="Type-B_Carboxylest/Lipase"/>
</dbReference>
<dbReference type="InterPro" id="IPR002018">
    <property type="entry name" value="CarbesteraseB"/>
</dbReference>
<dbReference type="Pfam" id="PF00135">
    <property type="entry name" value="COesterase"/>
    <property type="match status" value="2"/>
</dbReference>
<name>A0A9D2NEK3_9FIRM</name>
<reference evidence="5" key="1">
    <citation type="journal article" date="2021" name="PeerJ">
        <title>Extensive microbial diversity within the chicken gut microbiome revealed by metagenomics and culture.</title>
        <authorList>
            <person name="Gilroy R."/>
            <person name="Ravi A."/>
            <person name="Getino M."/>
            <person name="Pursley I."/>
            <person name="Horton D.L."/>
            <person name="Alikhan N.F."/>
            <person name="Baker D."/>
            <person name="Gharbi K."/>
            <person name="Hall N."/>
            <person name="Watson M."/>
            <person name="Adriaenssens E.M."/>
            <person name="Foster-Nyarko E."/>
            <person name="Jarju S."/>
            <person name="Secka A."/>
            <person name="Antonio M."/>
            <person name="Oren A."/>
            <person name="Chaudhuri R.R."/>
            <person name="La Ragione R."/>
            <person name="Hildebrand F."/>
            <person name="Pallen M.J."/>
        </authorList>
    </citation>
    <scope>NUCLEOTIDE SEQUENCE</scope>
    <source>
        <strain evidence="5">USAMLcec2-132</strain>
    </source>
</reference>
<feature type="domain" description="Carboxylesterase type B" evidence="4">
    <location>
        <begin position="348"/>
        <end position="441"/>
    </location>
</feature>
<evidence type="ECO:0000256" key="3">
    <source>
        <dbReference type="RuleBase" id="RU361235"/>
    </source>
</evidence>
<accession>A0A9D2NEK3</accession>
<dbReference type="EMBL" id="DWWS01000028">
    <property type="protein sequence ID" value="HJC23703.1"/>
    <property type="molecule type" value="Genomic_DNA"/>
</dbReference>
<gene>
    <name evidence="5" type="ORF">H9761_08375</name>
</gene>
<dbReference type="InterPro" id="IPR029058">
    <property type="entry name" value="AB_hydrolase_fold"/>
</dbReference>
<keyword evidence="2 3" id="KW-0378">Hydrolase</keyword>
<dbReference type="AlphaFoldDB" id="A0A9D2NEK3"/>
<evidence type="ECO:0000259" key="4">
    <source>
        <dbReference type="Pfam" id="PF00135"/>
    </source>
</evidence>
<comment type="caution">
    <text evidence="5">The sequence shown here is derived from an EMBL/GenBank/DDBJ whole genome shotgun (WGS) entry which is preliminary data.</text>
</comment>
<reference evidence="5" key="2">
    <citation type="submission" date="2021-04" db="EMBL/GenBank/DDBJ databases">
        <authorList>
            <person name="Gilroy R."/>
        </authorList>
    </citation>
    <scope>NUCLEOTIDE SEQUENCE</scope>
    <source>
        <strain evidence="5">USAMLcec2-132</strain>
    </source>
</reference>
<protein>
    <recommendedName>
        <fullName evidence="3">Carboxylic ester hydrolase</fullName>
        <ecNumber evidence="3">3.1.1.-</ecNumber>
    </recommendedName>
</protein>
<dbReference type="InterPro" id="IPR019819">
    <property type="entry name" value="Carboxylesterase_B_CS"/>
</dbReference>
<proteinExistence type="inferred from homology"/>
<dbReference type="Gene3D" id="3.40.50.1820">
    <property type="entry name" value="alpha/beta hydrolase"/>
    <property type="match status" value="2"/>
</dbReference>
<dbReference type="SUPFAM" id="SSF53474">
    <property type="entry name" value="alpha/beta-Hydrolases"/>
    <property type="match status" value="1"/>
</dbReference>
<organism evidence="5 6">
    <name type="scientific">Candidatus Eisenbergiella merdavium</name>
    <dbReference type="NCBI Taxonomy" id="2838551"/>
    <lineage>
        <taxon>Bacteria</taxon>
        <taxon>Bacillati</taxon>
        <taxon>Bacillota</taxon>
        <taxon>Clostridia</taxon>
        <taxon>Lachnospirales</taxon>
        <taxon>Lachnospiraceae</taxon>
        <taxon>Eisenbergiella</taxon>
    </lineage>
</organism>
<evidence type="ECO:0000256" key="2">
    <source>
        <dbReference type="ARBA" id="ARBA00022801"/>
    </source>
</evidence>
<dbReference type="PROSITE" id="PS00941">
    <property type="entry name" value="CARBOXYLESTERASE_B_2"/>
    <property type="match status" value="1"/>
</dbReference>
<dbReference type="GO" id="GO:0016787">
    <property type="term" value="F:hydrolase activity"/>
    <property type="evidence" value="ECO:0007669"/>
    <property type="project" value="UniProtKB-KW"/>
</dbReference>
<comment type="similarity">
    <text evidence="1 3">Belongs to the type-B carboxylesterase/lipase family.</text>
</comment>
<dbReference type="EC" id="3.1.1.-" evidence="3"/>